<name>A0A166UJX0_9GAMM</name>
<dbReference type="PATRIC" id="fig|1365250.3.peg.4841"/>
<dbReference type="AlphaFoldDB" id="A0A166UJX0"/>
<evidence type="ECO:0000313" key="2">
    <source>
        <dbReference type="Proteomes" id="UP000076643"/>
    </source>
</evidence>
<reference evidence="1 2" key="1">
    <citation type="submission" date="2013-07" db="EMBL/GenBank/DDBJ databases">
        <title>Comparative Genomic and Metabolomic Analysis of Twelve Strains of Pseudoalteromonas luteoviolacea.</title>
        <authorList>
            <person name="Vynne N.G."/>
            <person name="Mansson M."/>
            <person name="Gram L."/>
        </authorList>
    </citation>
    <scope>NUCLEOTIDE SEQUENCE [LARGE SCALE GENOMIC DNA]</scope>
    <source>
        <strain evidence="1 2">DSM 6061</strain>
    </source>
</reference>
<sequence>MQNEKVLILGNGPINKDVRHQIDDFDRVVRFNFCAGLPTHLGAKCTDLWLSSRGKQAKKIASDFPSIDTNSLQQVILTEPAPNRVKQNLFKLIKRKGKIDYSVEIISHIENKNIVTRLEEPYRRSVLADLLQLGRPEYKPVCPSSGMLAIIYFIKNYQKVTIAGFGFQGWKRHPWGLEKKKVNELVRQGKLSWLDAS</sequence>
<comment type="caution">
    <text evidence="1">The sequence shown here is derived from an EMBL/GenBank/DDBJ whole genome shotgun (WGS) entry which is preliminary data.</text>
</comment>
<evidence type="ECO:0000313" key="1">
    <source>
        <dbReference type="EMBL" id="KZN30763.1"/>
    </source>
</evidence>
<accession>A0A166UJX0</accession>
<organism evidence="1 2">
    <name type="scientific">Pseudoalteromonas luteoviolacea DSM 6061</name>
    <dbReference type="NCBI Taxonomy" id="1365250"/>
    <lineage>
        <taxon>Bacteria</taxon>
        <taxon>Pseudomonadati</taxon>
        <taxon>Pseudomonadota</taxon>
        <taxon>Gammaproteobacteria</taxon>
        <taxon>Alteromonadales</taxon>
        <taxon>Pseudoalteromonadaceae</taxon>
        <taxon>Pseudoalteromonas</taxon>
    </lineage>
</organism>
<protein>
    <submittedName>
        <fullName evidence="1">Uncharacterized protein</fullName>
    </submittedName>
</protein>
<dbReference type="RefSeq" id="WP_063366032.1">
    <property type="nucleotide sequence ID" value="NZ_AQHB01000025.1"/>
</dbReference>
<keyword evidence="2" id="KW-1185">Reference proteome</keyword>
<proteinExistence type="predicted"/>
<gene>
    <name evidence="1" type="ORF">N475_04995</name>
</gene>
<dbReference type="Proteomes" id="UP000076643">
    <property type="component" value="Unassembled WGS sequence"/>
</dbReference>
<dbReference type="Gene3D" id="3.90.1480.20">
    <property type="entry name" value="Glycosyl transferase family 29"/>
    <property type="match status" value="1"/>
</dbReference>
<dbReference type="InterPro" id="IPR038578">
    <property type="entry name" value="GT29-like_sf"/>
</dbReference>
<dbReference type="EMBL" id="AUYB01000147">
    <property type="protein sequence ID" value="KZN30763.1"/>
    <property type="molecule type" value="Genomic_DNA"/>
</dbReference>